<gene>
    <name evidence="2" type="ORF">K8W15_00405</name>
</gene>
<dbReference type="RefSeq" id="WP_416074685.1">
    <property type="nucleotide sequence ID" value="NZ_CP126975.1"/>
</dbReference>
<evidence type="ECO:0000259" key="1">
    <source>
        <dbReference type="PROSITE" id="PS51118"/>
    </source>
</evidence>
<proteinExistence type="predicted"/>
<dbReference type="PROSITE" id="PS51118">
    <property type="entry name" value="HTH_HXLR"/>
    <property type="match status" value="1"/>
</dbReference>
<dbReference type="Gene3D" id="1.10.10.10">
    <property type="entry name" value="Winged helix-like DNA-binding domain superfamily/Winged helix DNA-binding domain"/>
    <property type="match status" value="1"/>
</dbReference>
<dbReference type="Proteomes" id="UP000749334">
    <property type="component" value="Unassembled WGS sequence"/>
</dbReference>
<evidence type="ECO:0000313" key="3">
    <source>
        <dbReference type="Proteomes" id="UP000749334"/>
    </source>
</evidence>
<feature type="domain" description="HTH hxlR-type" evidence="1">
    <location>
        <begin position="1"/>
        <end position="60"/>
    </location>
</feature>
<dbReference type="EMBL" id="DYVQ01000003">
    <property type="protein sequence ID" value="HJF72649.1"/>
    <property type="molecule type" value="Genomic_DNA"/>
</dbReference>
<dbReference type="SUPFAM" id="SSF46785">
    <property type="entry name" value="Winged helix' DNA-binding domain"/>
    <property type="match status" value="1"/>
</dbReference>
<dbReference type="AlphaFoldDB" id="A0A921L0D4"/>
<name>A0A921L0D4_9PAST</name>
<sequence>MKSVTNHFQKQLCNDGIVFRKDYQTNPPKVEYGLTTLDKELLQVLKSMEQFGIYYKFVTDKLE</sequence>
<protein>
    <submittedName>
        <fullName evidence="2">Winged helix-turn-helix transcriptional regulator</fullName>
    </submittedName>
</protein>
<dbReference type="Pfam" id="PF01638">
    <property type="entry name" value="HxlR"/>
    <property type="match status" value="1"/>
</dbReference>
<dbReference type="InterPro" id="IPR036390">
    <property type="entry name" value="WH_DNA-bd_sf"/>
</dbReference>
<dbReference type="InterPro" id="IPR036388">
    <property type="entry name" value="WH-like_DNA-bd_sf"/>
</dbReference>
<accession>A0A921L0D4</accession>
<dbReference type="InterPro" id="IPR002577">
    <property type="entry name" value="HTH_HxlR"/>
</dbReference>
<evidence type="ECO:0000313" key="2">
    <source>
        <dbReference type="EMBL" id="HJF72649.1"/>
    </source>
</evidence>
<reference evidence="2" key="2">
    <citation type="submission" date="2021-09" db="EMBL/GenBank/DDBJ databases">
        <authorList>
            <person name="Gilroy R."/>
        </authorList>
    </citation>
    <scope>NUCLEOTIDE SEQUENCE</scope>
    <source>
        <strain evidence="2">ChiHjej11B10-15683</strain>
    </source>
</reference>
<organism evidence="2 3">
    <name type="scientific">Gallibacterium anatis</name>
    <dbReference type="NCBI Taxonomy" id="750"/>
    <lineage>
        <taxon>Bacteria</taxon>
        <taxon>Pseudomonadati</taxon>
        <taxon>Pseudomonadota</taxon>
        <taxon>Gammaproteobacteria</taxon>
        <taxon>Pasteurellales</taxon>
        <taxon>Pasteurellaceae</taxon>
        <taxon>Gallibacterium</taxon>
    </lineage>
</organism>
<comment type="caution">
    <text evidence="2">The sequence shown here is derived from an EMBL/GenBank/DDBJ whole genome shotgun (WGS) entry which is preliminary data.</text>
</comment>
<reference evidence="2" key="1">
    <citation type="journal article" date="2021" name="PeerJ">
        <title>Extensive microbial diversity within the chicken gut microbiome revealed by metagenomics and culture.</title>
        <authorList>
            <person name="Gilroy R."/>
            <person name="Ravi A."/>
            <person name="Getino M."/>
            <person name="Pursley I."/>
            <person name="Horton D.L."/>
            <person name="Alikhan N.F."/>
            <person name="Baker D."/>
            <person name="Gharbi K."/>
            <person name="Hall N."/>
            <person name="Watson M."/>
            <person name="Adriaenssens E.M."/>
            <person name="Foster-Nyarko E."/>
            <person name="Jarju S."/>
            <person name="Secka A."/>
            <person name="Antonio M."/>
            <person name="Oren A."/>
            <person name="Chaudhuri R.R."/>
            <person name="La Ragione R."/>
            <person name="Hildebrand F."/>
            <person name="Pallen M.J."/>
        </authorList>
    </citation>
    <scope>NUCLEOTIDE SEQUENCE</scope>
    <source>
        <strain evidence="2">ChiHjej11B10-15683</strain>
    </source>
</reference>